<dbReference type="EMBL" id="CDHN01000003">
    <property type="protein sequence ID" value="CEJ91162.1"/>
    <property type="molecule type" value="Genomic_DNA"/>
</dbReference>
<feature type="compositionally biased region" description="Basic residues" evidence="2">
    <location>
        <begin position="491"/>
        <end position="500"/>
    </location>
</feature>
<evidence type="ECO:0000256" key="2">
    <source>
        <dbReference type="SAM" id="MobiDB-lite"/>
    </source>
</evidence>
<keyword evidence="1" id="KW-0175">Coiled coil</keyword>
<feature type="compositionally biased region" description="Polar residues" evidence="2">
    <location>
        <begin position="476"/>
        <end position="485"/>
    </location>
</feature>
<dbReference type="AlphaFoldDB" id="A0A0A1TLZ6"/>
<reference evidence="3 4" key="1">
    <citation type="journal article" date="2015" name="Genome Announc.">
        <title>Draft Genome Sequence and Gene Annotation of the Entomopathogenic Fungus Verticillium hemipterigenum.</title>
        <authorList>
            <person name="Horn F."/>
            <person name="Habel A."/>
            <person name="Scharf D.H."/>
            <person name="Dworschak J."/>
            <person name="Brakhage A.A."/>
            <person name="Guthke R."/>
            <person name="Hertweck C."/>
            <person name="Linde J."/>
        </authorList>
    </citation>
    <scope>NUCLEOTIDE SEQUENCE [LARGE SCALE GENOMIC DNA]</scope>
</reference>
<feature type="region of interest" description="Disordered" evidence="2">
    <location>
        <begin position="1"/>
        <end position="25"/>
    </location>
</feature>
<dbReference type="HOGENOM" id="CLU_014177_1_0_1"/>
<dbReference type="Proteomes" id="UP000039046">
    <property type="component" value="Unassembled WGS sequence"/>
</dbReference>
<organism evidence="3 4">
    <name type="scientific">[Torrubiella] hemipterigena</name>
    <dbReference type="NCBI Taxonomy" id="1531966"/>
    <lineage>
        <taxon>Eukaryota</taxon>
        <taxon>Fungi</taxon>
        <taxon>Dikarya</taxon>
        <taxon>Ascomycota</taxon>
        <taxon>Pezizomycotina</taxon>
        <taxon>Sordariomycetes</taxon>
        <taxon>Hypocreomycetidae</taxon>
        <taxon>Hypocreales</taxon>
        <taxon>Clavicipitaceae</taxon>
        <taxon>Clavicipitaceae incertae sedis</taxon>
        <taxon>'Torrubiella' clade</taxon>
    </lineage>
</organism>
<feature type="region of interest" description="Disordered" evidence="2">
    <location>
        <begin position="143"/>
        <end position="182"/>
    </location>
</feature>
<evidence type="ECO:0000313" key="4">
    <source>
        <dbReference type="Proteomes" id="UP000039046"/>
    </source>
</evidence>
<protein>
    <submittedName>
        <fullName evidence="3">Uncharacterized protein</fullName>
    </submittedName>
</protein>
<sequence>MEDQNSQASEISTPKSGATKDKNCPYCGQAFTSSSLGRHLDLYIREKNPKAPDGIHDVESIRKLRGNITRRQVRTSMGAPQREVSTPVRTPRPSVSAPVPQDTPTTKEPEQPPKSTLPKDGQYAVDSTLSKFPFASRWEATGVMNDIPPKSPWEAETPASDAGNAKSRPAAQRTASRQMMQKAQFDAKQKLADALDTARAAELALREFISSWRSAKQHFDNNSTPFDFDPLSLDFPSLTLQCLRPPPTLYSSTQHPTPTSWAVGYPGIREHRALDAFFTEEFKKWKVTCSIATTHVTEELTYPPQASAPIGNVRDAVKRAEEATDAMEKQVKEHLKSAFTVWQELPAHRRSELWVLELARSVGRRQTEAEKLKKERHLLQQEVNNLKTQIDQLNRLQQPREFKLLPPTTYPIDRELANYAIASATESRKTLGYDVEDRHVDLSTIVTKVISRWKNVIITTRANAGGLKAQRPLDSSDGNQAPPKNTTATSKRARGAKKAKSTAVQRPAAEASNEQQSQSQPQQRRSVASTSEQLSEENSISVTGTAEPSIAEEEEEDENEMEEEEEEEDEEEEDAEVEDADGEAENPSDQDADAEMDDDGFVMMDTTPVRHPQMAIQDQDSLNVPRARGPLQQGTHDIHYMMPNTTNVIGDPSISMSRSMPNMNLAMQGNPMQDMNMYME</sequence>
<gene>
    <name evidence="3" type="ORF">VHEMI06894</name>
</gene>
<feature type="coiled-coil region" evidence="1">
    <location>
        <begin position="362"/>
        <end position="396"/>
    </location>
</feature>
<accession>A0A0A1TLZ6</accession>
<evidence type="ECO:0000256" key="1">
    <source>
        <dbReference type="SAM" id="Coils"/>
    </source>
</evidence>
<dbReference type="STRING" id="1531966.A0A0A1TLZ6"/>
<feature type="compositionally biased region" description="Basic and acidic residues" evidence="2">
    <location>
        <begin position="47"/>
        <end position="62"/>
    </location>
</feature>
<feature type="region of interest" description="Disordered" evidence="2">
    <location>
        <begin position="47"/>
        <end position="123"/>
    </location>
</feature>
<feature type="coiled-coil region" evidence="1">
    <location>
        <begin position="310"/>
        <end position="337"/>
    </location>
</feature>
<keyword evidence="4" id="KW-1185">Reference proteome</keyword>
<dbReference type="OrthoDB" id="3905365at2759"/>
<feature type="compositionally biased region" description="Low complexity" evidence="2">
    <location>
        <begin position="501"/>
        <end position="529"/>
    </location>
</feature>
<evidence type="ECO:0000313" key="3">
    <source>
        <dbReference type="EMBL" id="CEJ91162.1"/>
    </source>
</evidence>
<feature type="compositionally biased region" description="Acidic residues" evidence="2">
    <location>
        <begin position="550"/>
        <end position="596"/>
    </location>
</feature>
<feature type="region of interest" description="Disordered" evidence="2">
    <location>
        <begin position="468"/>
        <end position="596"/>
    </location>
</feature>
<feature type="compositionally biased region" description="Polar residues" evidence="2">
    <location>
        <begin position="1"/>
        <end position="16"/>
    </location>
</feature>
<name>A0A0A1TLZ6_9HYPO</name>
<proteinExistence type="predicted"/>
<feature type="compositionally biased region" description="Polar residues" evidence="2">
    <location>
        <begin position="530"/>
        <end position="544"/>
    </location>
</feature>